<dbReference type="SMART" id="SM00260">
    <property type="entry name" value="CheW"/>
    <property type="match status" value="1"/>
</dbReference>
<evidence type="ECO:0000313" key="2">
    <source>
        <dbReference type="EMBL" id="MFC7392571.1"/>
    </source>
</evidence>
<dbReference type="SUPFAM" id="SSF50341">
    <property type="entry name" value="CheW-like"/>
    <property type="match status" value="1"/>
</dbReference>
<evidence type="ECO:0000259" key="1">
    <source>
        <dbReference type="PROSITE" id="PS50851"/>
    </source>
</evidence>
<keyword evidence="3" id="KW-1185">Reference proteome</keyword>
<evidence type="ECO:0000313" key="3">
    <source>
        <dbReference type="Proteomes" id="UP001596505"/>
    </source>
</evidence>
<dbReference type="PANTHER" id="PTHR22617">
    <property type="entry name" value="CHEMOTAXIS SENSOR HISTIDINE KINASE-RELATED"/>
    <property type="match status" value="1"/>
</dbReference>
<accession>A0ABW2PW94</accession>
<name>A0ABW2PW94_9BACL</name>
<protein>
    <submittedName>
        <fullName evidence="2">Chemotaxis protein CheW</fullName>
    </submittedName>
</protein>
<dbReference type="PANTHER" id="PTHR22617:SF23">
    <property type="entry name" value="CHEMOTAXIS PROTEIN CHEW"/>
    <property type="match status" value="1"/>
</dbReference>
<dbReference type="PROSITE" id="PS50851">
    <property type="entry name" value="CHEW"/>
    <property type="match status" value="1"/>
</dbReference>
<dbReference type="Proteomes" id="UP001596505">
    <property type="component" value="Unassembled WGS sequence"/>
</dbReference>
<sequence>MEKEGYISNELKIVAFKLKNENYGVPINQVLSIEKLQEFTRVPHTFDFVKGVMNLRGIIVPVIDLQKRFSIGEVLSESDARIIIVEAESITAGLLVDAAKEVISIDQDMIIDTPEIVGGPEVDYIHSVAKIGENDLLILLNLSKVLSLEEIEAIKAIEA</sequence>
<dbReference type="InterPro" id="IPR039315">
    <property type="entry name" value="CheW"/>
</dbReference>
<dbReference type="Gene3D" id="2.30.30.40">
    <property type="entry name" value="SH3 Domains"/>
    <property type="match status" value="1"/>
</dbReference>
<organism evidence="2 3">
    <name type="scientific">Scopulibacillus cellulosilyticus</name>
    <dbReference type="NCBI Taxonomy" id="2665665"/>
    <lineage>
        <taxon>Bacteria</taxon>
        <taxon>Bacillati</taxon>
        <taxon>Bacillota</taxon>
        <taxon>Bacilli</taxon>
        <taxon>Bacillales</taxon>
        <taxon>Sporolactobacillaceae</taxon>
        <taxon>Scopulibacillus</taxon>
    </lineage>
</organism>
<feature type="domain" description="CheW-like" evidence="1">
    <location>
        <begin position="10"/>
        <end position="151"/>
    </location>
</feature>
<dbReference type="Pfam" id="PF01584">
    <property type="entry name" value="CheW"/>
    <property type="match status" value="1"/>
</dbReference>
<comment type="caution">
    <text evidence="2">The sequence shown here is derived from an EMBL/GenBank/DDBJ whole genome shotgun (WGS) entry which is preliminary data.</text>
</comment>
<dbReference type="Gene3D" id="2.40.50.180">
    <property type="entry name" value="CheA-289, Domain 4"/>
    <property type="match status" value="1"/>
</dbReference>
<dbReference type="EMBL" id="JBHTCO010000004">
    <property type="protein sequence ID" value="MFC7392571.1"/>
    <property type="molecule type" value="Genomic_DNA"/>
</dbReference>
<dbReference type="InterPro" id="IPR036061">
    <property type="entry name" value="CheW-like_dom_sf"/>
</dbReference>
<reference evidence="3" key="1">
    <citation type="journal article" date="2019" name="Int. J. Syst. Evol. Microbiol.">
        <title>The Global Catalogue of Microorganisms (GCM) 10K type strain sequencing project: providing services to taxonomists for standard genome sequencing and annotation.</title>
        <authorList>
            <consortium name="The Broad Institute Genomics Platform"/>
            <consortium name="The Broad Institute Genome Sequencing Center for Infectious Disease"/>
            <person name="Wu L."/>
            <person name="Ma J."/>
        </authorList>
    </citation>
    <scope>NUCLEOTIDE SEQUENCE [LARGE SCALE GENOMIC DNA]</scope>
    <source>
        <strain evidence="3">CGMCC 1.16305</strain>
    </source>
</reference>
<dbReference type="InterPro" id="IPR002545">
    <property type="entry name" value="CheW-lke_dom"/>
</dbReference>
<dbReference type="RefSeq" id="WP_380964795.1">
    <property type="nucleotide sequence ID" value="NZ_JBHTCO010000004.1"/>
</dbReference>
<gene>
    <name evidence="2" type="ORF">ACFQRG_06190</name>
</gene>
<proteinExistence type="predicted"/>